<dbReference type="GO" id="GO:0005634">
    <property type="term" value="C:nucleus"/>
    <property type="evidence" value="ECO:0007669"/>
    <property type="project" value="TreeGrafter"/>
</dbReference>
<dbReference type="Pfam" id="PF13426">
    <property type="entry name" value="PAS_9"/>
    <property type="match status" value="1"/>
</dbReference>
<dbReference type="OrthoDB" id="447251at2759"/>
<keyword evidence="3" id="KW-0157">Chromophore</keyword>
<gene>
    <name evidence="6" type="ORF">K432DRAFT_298091</name>
</gene>
<accession>A0A8E2JFA2</accession>
<dbReference type="EMBL" id="KV744968">
    <property type="protein sequence ID" value="OCK80252.1"/>
    <property type="molecule type" value="Genomic_DNA"/>
</dbReference>
<dbReference type="PANTHER" id="PTHR47429:SF9">
    <property type="entry name" value="PAS DOMAIN-CONTAINING PROTEIN"/>
    <property type="match status" value="1"/>
</dbReference>
<dbReference type="AlphaFoldDB" id="A0A8E2JFA2"/>
<evidence type="ECO:0000313" key="6">
    <source>
        <dbReference type="EMBL" id="OCK80252.1"/>
    </source>
</evidence>
<dbReference type="CDD" id="cd00130">
    <property type="entry name" value="PAS"/>
    <property type="match status" value="1"/>
</dbReference>
<dbReference type="NCBIfam" id="TIGR00229">
    <property type="entry name" value="sensory_box"/>
    <property type="match status" value="1"/>
</dbReference>
<keyword evidence="7" id="KW-1185">Reference proteome</keyword>
<name>A0A8E2JFA2_9PEZI</name>
<evidence type="ECO:0000256" key="3">
    <source>
        <dbReference type="ARBA" id="ARBA00022991"/>
    </source>
</evidence>
<evidence type="ECO:0000313" key="7">
    <source>
        <dbReference type="Proteomes" id="UP000250266"/>
    </source>
</evidence>
<keyword evidence="2" id="KW-0288">FMN</keyword>
<evidence type="ECO:0000256" key="1">
    <source>
        <dbReference type="ARBA" id="ARBA00022630"/>
    </source>
</evidence>
<reference evidence="6 7" key="1">
    <citation type="journal article" date="2016" name="Nat. Commun.">
        <title>Ectomycorrhizal ecology is imprinted in the genome of the dominant symbiotic fungus Cenococcum geophilum.</title>
        <authorList>
            <consortium name="DOE Joint Genome Institute"/>
            <person name="Peter M."/>
            <person name="Kohler A."/>
            <person name="Ohm R.A."/>
            <person name="Kuo A."/>
            <person name="Krutzmann J."/>
            <person name="Morin E."/>
            <person name="Arend M."/>
            <person name="Barry K.W."/>
            <person name="Binder M."/>
            <person name="Choi C."/>
            <person name="Clum A."/>
            <person name="Copeland A."/>
            <person name="Grisel N."/>
            <person name="Haridas S."/>
            <person name="Kipfer T."/>
            <person name="LaButti K."/>
            <person name="Lindquist E."/>
            <person name="Lipzen A."/>
            <person name="Maire R."/>
            <person name="Meier B."/>
            <person name="Mihaltcheva S."/>
            <person name="Molinier V."/>
            <person name="Murat C."/>
            <person name="Poggeler S."/>
            <person name="Quandt C.A."/>
            <person name="Sperisen C."/>
            <person name="Tritt A."/>
            <person name="Tisserant E."/>
            <person name="Crous P.W."/>
            <person name="Henrissat B."/>
            <person name="Nehls U."/>
            <person name="Egli S."/>
            <person name="Spatafora J.W."/>
            <person name="Grigoriev I.V."/>
            <person name="Martin F.M."/>
        </authorList>
    </citation>
    <scope>NUCLEOTIDE SEQUENCE [LARGE SCALE GENOMIC DNA]</scope>
    <source>
        <strain evidence="6 7">CBS 459.81</strain>
    </source>
</reference>
<keyword evidence="1" id="KW-0285">Flavoprotein</keyword>
<sequence length="580" mass="63947">MSSDSLHAAPSVFSAAEEHVTYTEPTRTTTREPSHQGEPNAYDLKPPPPTISRANAELLSDSLFSVDHLNLILRDPTLSLRFTTFLNKFRPLATPILVRYLESQKAIAAIRYANAIAEQITSLAHSSSRTAAILDPKFESRSRRAVDELVSDALPAYITYRLTHVVTECLVKEITGNNAPIMRELVQGLAEVYCLTDPSLPDNPIVYASEEFYKTTQYGREYVIGRNCRFLQGPKTSTSAIARIAEALHQGQEISETLVNYRRDGTPFINLVMMAPLYDNKGSVRYFIGCQVDITNLIDGGRGLESLQRLLAQDPVGAQAINPPNKSSLHALADLGRMLGNDEIDVLRERAGLPVESGRSTPNRPGTARRFVGMEDPPETNIWPPSHFGSSGRLPAVYQNYLLVRPYPSLRITFTSSALRIPGLLQSHFLDRVGGPTHVREGISEALAQGVGVTAKISWLTNIGDHDSNKVEGKPRWIHCTPLMGSDSKVGVWMIAMVEKEDITGSINAHSRSNSDGWPLKGAANPRFNGGKLYADYLRREGRTESPRSERSSVGSHVGSARRSDSMRIPPAAEESFRDF</sequence>
<dbReference type="PANTHER" id="PTHR47429">
    <property type="entry name" value="PROTEIN TWIN LOV 1"/>
    <property type="match status" value="1"/>
</dbReference>
<proteinExistence type="predicted"/>
<feature type="region of interest" description="Disordered" evidence="4">
    <location>
        <begin position="355"/>
        <end position="377"/>
    </location>
</feature>
<dbReference type="InterPro" id="IPR000014">
    <property type="entry name" value="PAS"/>
</dbReference>
<dbReference type="InterPro" id="IPR035965">
    <property type="entry name" value="PAS-like_dom_sf"/>
</dbReference>
<dbReference type="Gene3D" id="3.30.450.20">
    <property type="entry name" value="PAS domain"/>
    <property type="match status" value="1"/>
</dbReference>
<dbReference type="InterPro" id="IPR000700">
    <property type="entry name" value="PAS-assoc_C"/>
</dbReference>
<organism evidence="6 7">
    <name type="scientific">Lepidopterella palustris CBS 459.81</name>
    <dbReference type="NCBI Taxonomy" id="1314670"/>
    <lineage>
        <taxon>Eukaryota</taxon>
        <taxon>Fungi</taxon>
        <taxon>Dikarya</taxon>
        <taxon>Ascomycota</taxon>
        <taxon>Pezizomycotina</taxon>
        <taxon>Dothideomycetes</taxon>
        <taxon>Pleosporomycetidae</taxon>
        <taxon>Mytilinidiales</taxon>
        <taxon>Argynnaceae</taxon>
        <taxon>Lepidopterella</taxon>
    </lineage>
</organism>
<feature type="domain" description="PAC" evidence="5">
    <location>
        <begin position="252"/>
        <end position="306"/>
    </location>
</feature>
<evidence type="ECO:0000259" key="5">
    <source>
        <dbReference type="PROSITE" id="PS50113"/>
    </source>
</evidence>
<evidence type="ECO:0000256" key="4">
    <source>
        <dbReference type="SAM" id="MobiDB-lite"/>
    </source>
</evidence>
<dbReference type="SUPFAM" id="SSF55785">
    <property type="entry name" value="PYP-like sensor domain (PAS domain)"/>
    <property type="match status" value="1"/>
</dbReference>
<dbReference type="Proteomes" id="UP000250266">
    <property type="component" value="Unassembled WGS sequence"/>
</dbReference>
<evidence type="ECO:0000256" key="2">
    <source>
        <dbReference type="ARBA" id="ARBA00022643"/>
    </source>
</evidence>
<protein>
    <recommendedName>
        <fullName evidence="5">PAC domain-containing protein</fullName>
    </recommendedName>
</protein>
<dbReference type="PROSITE" id="PS50113">
    <property type="entry name" value="PAC"/>
    <property type="match status" value="1"/>
</dbReference>
<feature type="region of interest" description="Disordered" evidence="4">
    <location>
        <begin position="1"/>
        <end position="49"/>
    </location>
</feature>
<feature type="region of interest" description="Disordered" evidence="4">
    <location>
        <begin position="541"/>
        <end position="580"/>
    </location>
</feature>
<feature type="compositionally biased region" description="Basic and acidic residues" evidence="4">
    <location>
        <begin position="541"/>
        <end position="551"/>
    </location>
</feature>